<dbReference type="Gene3D" id="3.30.386.10">
    <property type="entry name" value="Chitosanase, subunit A, domain 2"/>
    <property type="match status" value="1"/>
</dbReference>
<dbReference type="InterPro" id="IPR023346">
    <property type="entry name" value="Lysozyme-like_dom_sf"/>
</dbReference>
<name>A0A0X3VGJ6_9ACTN</name>
<proteinExistence type="predicted"/>
<feature type="region of interest" description="Disordered" evidence="1">
    <location>
        <begin position="1"/>
        <end position="47"/>
    </location>
</feature>
<comment type="caution">
    <text evidence="2">The sequence shown here is derived from an EMBL/GenBank/DDBJ whole genome shotgun (WGS) entry which is preliminary data.</text>
</comment>
<organism evidence="2 3">
    <name type="scientific">Streptomyces regalis</name>
    <dbReference type="NCBI Taxonomy" id="68262"/>
    <lineage>
        <taxon>Bacteria</taxon>
        <taxon>Bacillati</taxon>
        <taxon>Actinomycetota</taxon>
        <taxon>Actinomycetes</taxon>
        <taxon>Kitasatosporales</taxon>
        <taxon>Streptomycetaceae</taxon>
        <taxon>Streptomyces</taxon>
    </lineage>
</organism>
<evidence type="ECO:0000313" key="3">
    <source>
        <dbReference type="Proteomes" id="UP000053923"/>
    </source>
</evidence>
<gene>
    <name evidence="2" type="ORF">ADL12_06880</name>
</gene>
<feature type="compositionally biased region" description="Basic and acidic residues" evidence="1">
    <location>
        <begin position="29"/>
        <end position="40"/>
    </location>
</feature>
<dbReference type="Pfam" id="PF01374">
    <property type="entry name" value="Glyco_hydro_46"/>
    <property type="match status" value="1"/>
</dbReference>
<evidence type="ECO:0000313" key="2">
    <source>
        <dbReference type="EMBL" id="KUL43724.1"/>
    </source>
</evidence>
<dbReference type="Proteomes" id="UP000053923">
    <property type="component" value="Unassembled WGS sequence"/>
</dbReference>
<dbReference type="EMBL" id="LLZG01000031">
    <property type="protein sequence ID" value="KUL43724.1"/>
    <property type="molecule type" value="Genomic_DNA"/>
</dbReference>
<feature type="compositionally biased region" description="Basic and acidic residues" evidence="1">
    <location>
        <begin position="9"/>
        <end position="19"/>
    </location>
</feature>
<dbReference type="InterPro" id="IPR000400">
    <property type="entry name" value="Glyco_hydro_46"/>
</dbReference>
<dbReference type="AlphaFoldDB" id="A0A0X3VGJ6"/>
<dbReference type="GO" id="GO:0005576">
    <property type="term" value="C:extracellular region"/>
    <property type="evidence" value="ECO:0007669"/>
    <property type="project" value="InterPro"/>
</dbReference>
<sequence length="68" mass="7008">MLALVENYTEDHTEDHRDNGLAPYLPALRKGDGTDSHEGLDPGSTAAADVQGALSRCGEARGAGTAAL</sequence>
<keyword evidence="3" id="KW-1185">Reference proteome</keyword>
<accession>A0A0X3VGJ6</accession>
<protein>
    <submittedName>
        <fullName evidence="2">Uncharacterized protein</fullName>
    </submittedName>
</protein>
<dbReference type="GO" id="GO:0005975">
    <property type="term" value="P:carbohydrate metabolic process"/>
    <property type="evidence" value="ECO:0007669"/>
    <property type="project" value="InterPro"/>
</dbReference>
<dbReference type="InterPro" id="IPR023099">
    <property type="entry name" value="Glyco_hydro_46_N"/>
</dbReference>
<evidence type="ECO:0000256" key="1">
    <source>
        <dbReference type="SAM" id="MobiDB-lite"/>
    </source>
</evidence>
<reference evidence="3" key="1">
    <citation type="submission" date="2015-10" db="EMBL/GenBank/DDBJ databases">
        <authorList>
            <person name="Ju K.-S."/>
            <person name="Doroghazi J.R."/>
            <person name="Metcalf W.W."/>
        </authorList>
    </citation>
    <scope>NUCLEOTIDE SEQUENCE [LARGE SCALE GENOMIC DNA]</scope>
    <source>
        <strain evidence="3">NRRL 3151</strain>
    </source>
</reference>
<dbReference type="SUPFAM" id="SSF53955">
    <property type="entry name" value="Lysozyme-like"/>
    <property type="match status" value="1"/>
</dbReference>
<dbReference type="GO" id="GO:0016977">
    <property type="term" value="F:chitosanase activity"/>
    <property type="evidence" value="ECO:0007669"/>
    <property type="project" value="InterPro"/>
</dbReference>